<proteinExistence type="predicted"/>
<evidence type="ECO:0000313" key="1">
    <source>
        <dbReference type="EMBL" id="UNY48867.1"/>
    </source>
</evidence>
<name>A0AAE9GAM5_9CAUD</name>
<organism evidence="1 2">
    <name type="scientific">Bacillus phage FADO</name>
    <dbReference type="NCBI Taxonomy" id="2917160"/>
    <lineage>
        <taxon>Viruses</taxon>
        <taxon>Duplodnaviria</taxon>
        <taxon>Heunggongvirae</taxon>
        <taxon>Uroviricota</taxon>
        <taxon>Caudoviricetes</taxon>
        <taxon>Heleneionescovirinae</taxon>
        <taxon>Zhangjivirus</taxon>
        <taxon>Zhangjivirus fado</taxon>
    </lineage>
</organism>
<sequence length="338" mass="38477">MRNEIIKLATDLAHGRVQNFSVQESNETLRKAFAELGQFSIDERGTIDRKAFRRHKTEIFEILEVVINEYLQEGLKNQFDQFAEYRNLAWGDTNLFKTPAEQIFRVSLVSDGNGNIRRQRLRDGQEFSVGLDTYAIKIAEDFHRFLAGRVQWADLMKGIAESFKRDLTQRIADAVMASYGEYSATYHNTFSTTGVDAFNENDLIEMAMHIEARTGSQPAVYGTKLALRKLKPEFTTEALNNERNAKGYYGQLAGIDLIEIEQSHQYGTDNFAISNDFLLLLPQNADKMVKVINEGDAIIQEQQAGVSADMMQEYFIANRFGIAIICTKVFGFIKFINN</sequence>
<protein>
    <recommendedName>
        <fullName evidence="3">Major capsid protein</fullName>
    </recommendedName>
</protein>
<evidence type="ECO:0008006" key="3">
    <source>
        <dbReference type="Google" id="ProtNLM"/>
    </source>
</evidence>
<dbReference type="EMBL" id="OM236516">
    <property type="protein sequence ID" value="UNY48867.1"/>
    <property type="molecule type" value="Genomic_DNA"/>
</dbReference>
<evidence type="ECO:0000313" key="2">
    <source>
        <dbReference type="Proteomes" id="UP000831021"/>
    </source>
</evidence>
<keyword evidence="2" id="KW-1185">Reference proteome</keyword>
<accession>A0AAE9GAM5</accession>
<dbReference type="Proteomes" id="UP000831021">
    <property type="component" value="Segment"/>
</dbReference>
<reference evidence="1 2" key="1">
    <citation type="submission" date="2022-01" db="EMBL/GenBank/DDBJ databases">
        <authorList>
            <person name="Stokar-Avihail A."/>
        </authorList>
    </citation>
    <scope>NUCLEOTIDE SEQUENCE [LARGE SCALE GENOMIC DNA]</scope>
</reference>
<gene>
    <name evidence="1" type="ORF">fado_152</name>
</gene>